<dbReference type="InterPro" id="IPR004995">
    <property type="entry name" value="Spore_Ger"/>
</dbReference>
<feature type="transmembrane region" description="Helical" evidence="3">
    <location>
        <begin position="425"/>
        <end position="451"/>
    </location>
</feature>
<dbReference type="Proteomes" id="UP000670947">
    <property type="component" value="Unassembled WGS sequence"/>
</dbReference>
<keyword evidence="3" id="KW-0812">Transmembrane</keyword>
<evidence type="ECO:0000313" key="4">
    <source>
        <dbReference type="EMBL" id="MBO7743171.1"/>
    </source>
</evidence>
<dbReference type="PANTHER" id="PTHR22550:SF5">
    <property type="entry name" value="LEUCINE ZIPPER PROTEIN 4"/>
    <property type="match status" value="1"/>
</dbReference>
<feature type="transmembrane region" description="Helical" evidence="3">
    <location>
        <begin position="300"/>
        <end position="322"/>
    </location>
</feature>
<comment type="similarity">
    <text evidence="1">Belongs to the GerABKA family.</text>
</comment>
<keyword evidence="3" id="KW-1133">Transmembrane helix</keyword>
<evidence type="ECO:0000256" key="3">
    <source>
        <dbReference type="SAM" id="Phobius"/>
    </source>
</evidence>
<keyword evidence="2 3" id="KW-0472">Membrane</keyword>
<dbReference type="PIRSF" id="PIRSF005690">
    <property type="entry name" value="GerBA"/>
    <property type="match status" value="1"/>
</dbReference>
<name>A0ABS3W4S0_9BACL</name>
<evidence type="ECO:0000256" key="1">
    <source>
        <dbReference type="ARBA" id="ARBA00005278"/>
    </source>
</evidence>
<gene>
    <name evidence="4" type="ORF">I8J29_03120</name>
</gene>
<protein>
    <submittedName>
        <fullName evidence="4">Spore germination protein</fullName>
    </submittedName>
</protein>
<keyword evidence="5" id="KW-1185">Reference proteome</keyword>
<dbReference type="PANTHER" id="PTHR22550">
    <property type="entry name" value="SPORE GERMINATION PROTEIN"/>
    <property type="match status" value="1"/>
</dbReference>
<organism evidence="4 5">
    <name type="scientific">Paenibacillus artemisiicola</name>
    <dbReference type="NCBI Taxonomy" id="1172618"/>
    <lineage>
        <taxon>Bacteria</taxon>
        <taxon>Bacillati</taxon>
        <taxon>Bacillota</taxon>
        <taxon>Bacilli</taxon>
        <taxon>Bacillales</taxon>
        <taxon>Paenibacillaceae</taxon>
        <taxon>Paenibacillus</taxon>
    </lineage>
</organism>
<evidence type="ECO:0000313" key="5">
    <source>
        <dbReference type="Proteomes" id="UP000670947"/>
    </source>
</evidence>
<dbReference type="Pfam" id="PF03323">
    <property type="entry name" value="GerA"/>
    <property type="match status" value="1"/>
</dbReference>
<proteinExistence type="inferred from homology"/>
<dbReference type="InterPro" id="IPR050768">
    <property type="entry name" value="UPF0353/GerABKA_families"/>
</dbReference>
<reference evidence="4 5" key="1">
    <citation type="submission" date="2021-03" db="EMBL/GenBank/DDBJ databases">
        <title>Paenibacillus artemisicola MWE-103 whole genome sequence.</title>
        <authorList>
            <person name="Ham Y.J."/>
        </authorList>
    </citation>
    <scope>NUCLEOTIDE SEQUENCE [LARGE SCALE GENOMIC DNA]</scope>
    <source>
        <strain evidence="4 5">MWE-103</strain>
    </source>
</reference>
<dbReference type="EMBL" id="JAGGDJ010000001">
    <property type="protein sequence ID" value="MBO7743171.1"/>
    <property type="molecule type" value="Genomic_DNA"/>
</dbReference>
<feature type="transmembrane region" description="Helical" evidence="3">
    <location>
        <begin position="372"/>
        <end position="392"/>
    </location>
</feature>
<comment type="caution">
    <text evidence="4">The sequence shown here is derived from an EMBL/GenBank/DDBJ whole genome shotgun (WGS) entry which is preliminary data.</text>
</comment>
<sequence>MFKYKFTLKEEDVMNVSDTITDNEKIFKNMFQNCSDIIFRDIKFMDRQRVLFIFVDGMINTDLITTNVLKPLMYNGLPQGLGTIDSIAKMCDQELFSVLQTKKLSNIEEIAARILKGSIAILADGENTALLADVAKFETRAIEEPFNEASIRGSKEGFTELLRMNTTLLRRILATPRLKFESFTLGELSQTDVVIAYIEGNVSTPVLNEVRNRISCIQLEAVLESGYIEESIEDTHLSPFPQMLVTERPDNVAAGLLKGKVAILSNGSSCVLLVPMTFWEGLQAPDDYYERFLFSSMVRWIRYIFALLSVIFPSIYIALTNYHMEMVPTKLMMTIAALRERAPFPTLIEVFIMEFTFEGLREAGIRLPKQIGPLVSIVGALVIGEAAVRAGIISAPIVIVVAAAGISSFIIPHIRFAYPLRILRFPLLILSGTFGLFGLGVGIFAIVIHLVQLSPFGTPYLSPVTPLRAHKLKDTLMRWPRKRAIEAEFRNEADHS</sequence>
<accession>A0ABS3W4S0</accession>
<evidence type="ECO:0000256" key="2">
    <source>
        <dbReference type="ARBA" id="ARBA00023136"/>
    </source>
</evidence>
<feature type="transmembrane region" description="Helical" evidence="3">
    <location>
        <begin position="398"/>
        <end position="418"/>
    </location>
</feature>